<comment type="pathway">
    <text evidence="1 6">Carbohydrate degradation; glycolysis; pyruvate from D-glyceraldehyde 3-phosphate: step 4/5.</text>
</comment>
<feature type="binding site" evidence="8">
    <location>
        <begin position="369"/>
        <end position="372"/>
    </location>
    <ligand>
        <name>substrate</name>
    </ligand>
</feature>
<organism evidence="12">
    <name type="scientific">Ignisphaera aggregans</name>
    <dbReference type="NCBI Taxonomy" id="334771"/>
    <lineage>
        <taxon>Archaea</taxon>
        <taxon>Thermoproteota</taxon>
        <taxon>Thermoprotei</taxon>
        <taxon>Desulfurococcales</taxon>
        <taxon>Desulfurococcaceae</taxon>
        <taxon>Ignisphaera</taxon>
    </lineage>
</organism>
<dbReference type="EC" id="4.2.1.11" evidence="6"/>
<feature type="binding site" evidence="8">
    <location>
        <position position="393"/>
    </location>
    <ligand>
        <name>substrate</name>
    </ligand>
</feature>
<dbReference type="InterPro" id="IPR020809">
    <property type="entry name" value="Enolase_CS"/>
</dbReference>
<comment type="cofactor">
    <cofactor evidence="6">
        <name>Mg(2+)</name>
        <dbReference type="ChEBI" id="CHEBI:18420"/>
    </cofactor>
    <text evidence="6">Binds a second Mg(2+) ion via substrate during catalysis.</text>
</comment>
<dbReference type="Pfam" id="PF00113">
    <property type="entry name" value="Enolase_C"/>
    <property type="match status" value="1"/>
</dbReference>
<dbReference type="SMART" id="SM01193">
    <property type="entry name" value="Enolase_N"/>
    <property type="match status" value="1"/>
</dbReference>
<dbReference type="Gene3D" id="3.30.390.10">
    <property type="entry name" value="Enolase-like, N-terminal domain"/>
    <property type="match status" value="1"/>
</dbReference>
<dbReference type="InterPro" id="IPR020811">
    <property type="entry name" value="Enolase_N"/>
</dbReference>
<comment type="similarity">
    <text evidence="2 6">Belongs to the enolase family.</text>
</comment>
<feature type="binding site" evidence="8">
    <location>
        <position position="158"/>
    </location>
    <ligand>
        <name>substrate</name>
    </ligand>
</feature>
<dbReference type="HAMAP" id="MF_00318">
    <property type="entry name" value="Enolase"/>
    <property type="match status" value="1"/>
</dbReference>
<dbReference type="PRINTS" id="PR00148">
    <property type="entry name" value="ENOLASE"/>
</dbReference>
<evidence type="ECO:0000256" key="3">
    <source>
        <dbReference type="ARBA" id="ARBA00022842"/>
    </source>
</evidence>
<feature type="binding site" evidence="6 9">
    <location>
        <position position="290"/>
    </location>
    <ligand>
        <name>Mg(2+)</name>
        <dbReference type="ChEBI" id="CHEBI:18420"/>
    </ligand>
</feature>
<dbReference type="SUPFAM" id="SSF54826">
    <property type="entry name" value="Enolase N-terminal domain-like"/>
    <property type="match status" value="1"/>
</dbReference>
<keyword evidence="12" id="KW-0670">Pyruvate</keyword>
<dbReference type="SFLD" id="SFLDS00001">
    <property type="entry name" value="Enolase"/>
    <property type="match status" value="1"/>
</dbReference>
<feature type="binding site" evidence="6 9">
    <location>
        <position position="247"/>
    </location>
    <ligand>
        <name>Mg(2+)</name>
        <dbReference type="ChEBI" id="CHEBI:18420"/>
    </ligand>
</feature>
<evidence type="ECO:0000256" key="8">
    <source>
        <dbReference type="PIRSR" id="PIRSR001400-2"/>
    </source>
</evidence>
<feature type="binding site" evidence="6">
    <location>
        <position position="393"/>
    </location>
    <ligand>
        <name>(2R)-2-phosphoglycerate</name>
        <dbReference type="ChEBI" id="CHEBI:58289"/>
    </ligand>
</feature>
<dbReference type="GO" id="GO:0006096">
    <property type="term" value="P:glycolytic process"/>
    <property type="evidence" value="ECO:0007669"/>
    <property type="project" value="UniProtKB-UniRule"/>
</dbReference>
<evidence type="ECO:0000256" key="4">
    <source>
        <dbReference type="ARBA" id="ARBA00023152"/>
    </source>
</evidence>
<sequence length="429" mass="46343">MINPYAIRNVNALQVLDSRGDPTVEVVVETVGGGIGRAIAPAGASRGRYEAVELRDGDASRFKGRSVLKAVSNVINYIAPAIQGMDVRRQREVDKIMVQLDGTPDKSRLGANAILATSLAIAKAAADTAKTPLFQHLGGINARTLPIPMLNIINGGAHAGNELAVQEFMIVPVGFDTFSDAIRAAVEIYKELKSILKSKYGASAVNVGDEGGYAPPMKYVREAIEALRTAIKNCGYDAEKEVRISLDAAASQFYDEDKKVYKVDGGTLTEDKLIEYWKSLAEEYNILSIEDPFHEESFDAYAQLRRELKNSVIVVGDDLTVTNVSRLATALKYHSVSGVIVKPNQVGTLSEALDFISMSKANGIHTIISHRSGESEDSTIAHIAVAVNGPFIKTGAPARGERTAKYNELLRIEKYLGGEATYASKVLII</sequence>
<dbReference type="GO" id="GO:0000015">
    <property type="term" value="C:phosphopyruvate hydratase complex"/>
    <property type="evidence" value="ECO:0007669"/>
    <property type="project" value="InterPro"/>
</dbReference>
<feature type="binding site" evidence="8">
    <location>
        <position position="317"/>
    </location>
    <ligand>
        <name>substrate</name>
    </ligand>
</feature>
<dbReference type="InterPro" id="IPR000941">
    <property type="entry name" value="Enolase"/>
</dbReference>
<evidence type="ECO:0000256" key="7">
    <source>
        <dbReference type="PIRSR" id="PIRSR001400-1"/>
    </source>
</evidence>
<comment type="function">
    <text evidence="6">Catalyzes the reversible conversion of 2-phosphoglycerate (2-PG) into phosphoenolpyruvate (PEP). It is essential for the degradation of carbohydrates via glycolysis.</text>
</comment>
<keyword evidence="6 9" id="KW-0479">Metal-binding</keyword>
<protein>
    <recommendedName>
        <fullName evidence="6">Enolase</fullName>
        <ecNumber evidence="6">4.2.1.11</ecNumber>
    </recommendedName>
    <alternativeName>
        <fullName evidence="6">2-phospho-D-glycerate hydro-lyase</fullName>
    </alternativeName>
    <alternativeName>
        <fullName evidence="6">2-phosphoglycerate dehydratase</fullName>
    </alternativeName>
</protein>
<dbReference type="SFLD" id="SFLDG00178">
    <property type="entry name" value="enolase"/>
    <property type="match status" value="1"/>
</dbReference>
<dbReference type="SMART" id="SM01192">
    <property type="entry name" value="Enolase_C"/>
    <property type="match status" value="1"/>
</dbReference>
<dbReference type="UniPathway" id="UPA00109">
    <property type="reaction ID" value="UER00187"/>
</dbReference>
<dbReference type="EMBL" id="DTFF01000014">
    <property type="protein sequence ID" value="HGI87139.1"/>
    <property type="molecule type" value="Genomic_DNA"/>
</dbReference>
<dbReference type="SUPFAM" id="SSF51604">
    <property type="entry name" value="Enolase C-terminal domain-like"/>
    <property type="match status" value="1"/>
</dbReference>
<dbReference type="Gene3D" id="3.20.20.120">
    <property type="entry name" value="Enolase-like C-terminal domain"/>
    <property type="match status" value="1"/>
</dbReference>
<evidence type="ECO:0000256" key="9">
    <source>
        <dbReference type="PIRSR" id="PIRSR001400-3"/>
    </source>
</evidence>
<dbReference type="Pfam" id="PF03952">
    <property type="entry name" value="Enolase_N"/>
    <property type="match status" value="1"/>
</dbReference>
<feature type="binding site" evidence="6">
    <location>
        <position position="372"/>
    </location>
    <ligand>
        <name>(2R)-2-phosphoglycerate</name>
        <dbReference type="ChEBI" id="CHEBI:58289"/>
    </ligand>
</feature>
<keyword evidence="4 6" id="KW-0324">Glycolysis</keyword>
<evidence type="ECO:0000313" key="12">
    <source>
        <dbReference type="EMBL" id="HGI87139.1"/>
    </source>
</evidence>
<dbReference type="PIRSF" id="PIRSF001400">
    <property type="entry name" value="Enolase"/>
    <property type="match status" value="1"/>
</dbReference>
<dbReference type="GO" id="GO:0000287">
    <property type="term" value="F:magnesium ion binding"/>
    <property type="evidence" value="ECO:0007669"/>
    <property type="project" value="UniProtKB-UniRule"/>
</dbReference>
<evidence type="ECO:0000256" key="2">
    <source>
        <dbReference type="ARBA" id="ARBA00009604"/>
    </source>
</evidence>
<feature type="binding site" evidence="8">
    <location>
        <position position="290"/>
    </location>
    <ligand>
        <name>substrate</name>
    </ligand>
</feature>
<dbReference type="InterPro" id="IPR029017">
    <property type="entry name" value="Enolase-like_N"/>
</dbReference>
<accession>A0A7C4BBA0</accession>
<dbReference type="PANTHER" id="PTHR11902:SF1">
    <property type="entry name" value="ENOLASE"/>
    <property type="match status" value="1"/>
</dbReference>
<dbReference type="InterPro" id="IPR020810">
    <property type="entry name" value="Enolase_C"/>
</dbReference>
<reference evidence="12" key="1">
    <citation type="journal article" date="2020" name="mSystems">
        <title>Genome- and Community-Level Interaction Insights into Carbon Utilization and Element Cycling Functions of Hydrothermarchaeota in Hydrothermal Sediment.</title>
        <authorList>
            <person name="Zhou Z."/>
            <person name="Liu Y."/>
            <person name="Xu W."/>
            <person name="Pan J."/>
            <person name="Luo Z.H."/>
            <person name="Li M."/>
        </authorList>
    </citation>
    <scope>NUCLEOTIDE SEQUENCE [LARGE SCALE GENOMIC DNA]</scope>
    <source>
        <strain evidence="12">SpSt-732</strain>
    </source>
</reference>
<evidence type="ECO:0000259" key="10">
    <source>
        <dbReference type="SMART" id="SM01192"/>
    </source>
</evidence>
<comment type="catalytic activity">
    <reaction evidence="6">
        <text>(2R)-2-phosphoglycerate = phosphoenolpyruvate + H2O</text>
        <dbReference type="Rhea" id="RHEA:10164"/>
        <dbReference type="ChEBI" id="CHEBI:15377"/>
        <dbReference type="ChEBI" id="CHEBI:58289"/>
        <dbReference type="ChEBI" id="CHEBI:58702"/>
        <dbReference type="EC" id="4.2.1.11"/>
    </reaction>
</comment>
<keyword evidence="5 6" id="KW-0456">Lyase</keyword>
<dbReference type="SFLD" id="SFLDF00002">
    <property type="entry name" value="enolase"/>
    <property type="match status" value="1"/>
</dbReference>
<comment type="cofactor">
    <cofactor evidence="9">
        <name>Mg(2+)</name>
        <dbReference type="ChEBI" id="CHEBI:18420"/>
    </cofactor>
    <text evidence="9">Mg(2+) is required for catalysis and for stabilizing the dimer.</text>
</comment>
<name>A0A7C4BBA0_9CREN</name>
<dbReference type="GO" id="GO:0009986">
    <property type="term" value="C:cell surface"/>
    <property type="evidence" value="ECO:0007669"/>
    <property type="project" value="UniProtKB-SubCell"/>
</dbReference>
<dbReference type="GO" id="GO:0004634">
    <property type="term" value="F:phosphopyruvate hydratase activity"/>
    <property type="evidence" value="ECO:0007669"/>
    <property type="project" value="UniProtKB-UniRule"/>
</dbReference>
<feature type="binding site" evidence="6">
    <location>
        <position position="342"/>
    </location>
    <ligand>
        <name>(2R)-2-phosphoglycerate</name>
        <dbReference type="ChEBI" id="CHEBI:58289"/>
    </ligand>
</feature>
<keyword evidence="3 6" id="KW-0460">Magnesium</keyword>
<keyword evidence="6" id="KW-0963">Cytoplasm</keyword>
<evidence type="ECO:0000256" key="6">
    <source>
        <dbReference type="HAMAP-Rule" id="MF_00318"/>
    </source>
</evidence>
<feature type="active site" description="Proton acceptor" evidence="6 7">
    <location>
        <position position="342"/>
    </location>
</feature>
<feature type="active site" description="Proton donor" evidence="6 7">
    <location>
        <position position="210"/>
    </location>
</feature>
<comment type="caution">
    <text evidence="12">The sequence shown here is derived from an EMBL/GenBank/DDBJ whole genome shotgun (WGS) entry which is preliminary data.</text>
</comment>
<feature type="binding site" evidence="8">
    <location>
        <position position="167"/>
    </location>
    <ligand>
        <name>substrate</name>
    </ligand>
</feature>
<evidence type="ECO:0000259" key="11">
    <source>
        <dbReference type="SMART" id="SM01193"/>
    </source>
</evidence>
<feature type="binding site" evidence="6">
    <location>
        <position position="166"/>
    </location>
    <ligand>
        <name>(2R)-2-phosphoglycerate</name>
        <dbReference type="ChEBI" id="CHEBI:58289"/>
    </ligand>
</feature>
<feature type="domain" description="Enolase C-terminal TIM barrel" evidence="10">
    <location>
        <begin position="142"/>
        <end position="429"/>
    </location>
</feature>
<feature type="binding site" evidence="6">
    <location>
        <position position="371"/>
    </location>
    <ligand>
        <name>(2R)-2-phosphoglycerate</name>
        <dbReference type="ChEBI" id="CHEBI:58289"/>
    </ligand>
</feature>
<evidence type="ECO:0000256" key="5">
    <source>
        <dbReference type="ARBA" id="ARBA00023239"/>
    </source>
</evidence>
<dbReference type="CDD" id="cd03313">
    <property type="entry name" value="enolase"/>
    <property type="match status" value="1"/>
</dbReference>
<dbReference type="NCBIfam" id="TIGR01060">
    <property type="entry name" value="eno"/>
    <property type="match status" value="1"/>
</dbReference>
<dbReference type="AlphaFoldDB" id="A0A7C4BBA0"/>
<feature type="domain" description="Enolase N-terminal" evidence="11">
    <location>
        <begin position="7"/>
        <end position="137"/>
    </location>
</feature>
<dbReference type="GO" id="GO:0005576">
    <property type="term" value="C:extracellular region"/>
    <property type="evidence" value="ECO:0007669"/>
    <property type="project" value="UniProtKB-SubCell"/>
</dbReference>
<comment type="subcellular location">
    <subcellularLocation>
        <location evidence="6">Cytoplasm</location>
    </subcellularLocation>
    <subcellularLocation>
        <location evidence="6">Secreted</location>
    </subcellularLocation>
    <subcellularLocation>
        <location evidence="6">Cell surface</location>
    </subcellularLocation>
    <text evidence="6">Fractions of enolase are present in both the cytoplasm and on the cell surface.</text>
</comment>
<evidence type="ECO:0000256" key="1">
    <source>
        <dbReference type="ARBA" id="ARBA00005031"/>
    </source>
</evidence>
<feature type="binding site" evidence="6 9">
    <location>
        <position position="317"/>
    </location>
    <ligand>
        <name>Mg(2+)</name>
        <dbReference type="ChEBI" id="CHEBI:18420"/>
    </ligand>
</feature>
<dbReference type="PROSITE" id="PS00164">
    <property type="entry name" value="ENOLASE"/>
    <property type="match status" value="1"/>
</dbReference>
<keyword evidence="6" id="KW-0964">Secreted</keyword>
<gene>
    <name evidence="6" type="primary">eno</name>
    <name evidence="12" type="ORF">ENV14_01895</name>
</gene>
<proteinExistence type="inferred from homology"/>
<dbReference type="InterPro" id="IPR036849">
    <property type="entry name" value="Enolase-like_C_sf"/>
</dbReference>
<dbReference type="PANTHER" id="PTHR11902">
    <property type="entry name" value="ENOLASE"/>
    <property type="match status" value="1"/>
</dbReference>